<dbReference type="SUPFAM" id="SSF48452">
    <property type="entry name" value="TPR-like"/>
    <property type="match status" value="1"/>
</dbReference>
<dbReference type="SMART" id="SM00028">
    <property type="entry name" value="TPR"/>
    <property type="match status" value="2"/>
</dbReference>
<protein>
    <submittedName>
        <fullName evidence="4">DnaJ subfamily C member 7</fullName>
    </submittedName>
</protein>
<organism evidence="4 5">
    <name type="scientific">Halocaridina rubra</name>
    <name type="common">Hawaiian red shrimp</name>
    <dbReference type="NCBI Taxonomy" id="373956"/>
    <lineage>
        <taxon>Eukaryota</taxon>
        <taxon>Metazoa</taxon>
        <taxon>Ecdysozoa</taxon>
        <taxon>Arthropoda</taxon>
        <taxon>Crustacea</taxon>
        <taxon>Multicrustacea</taxon>
        <taxon>Malacostraca</taxon>
        <taxon>Eumalacostraca</taxon>
        <taxon>Eucarida</taxon>
        <taxon>Decapoda</taxon>
        <taxon>Pleocyemata</taxon>
        <taxon>Caridea</taxon>
        <taxon>Atyoidea</taxon>
        <taxon>Atyidae</taxon>
        <taxon>Halocaridina</taxon>
    </lineage>
</organism>
<dbReference type="EMBL" id="JAXCGZ010005814">
    <property type="protein sequence ID" value="KAK7080725.1"/>
    <property type="molecule type" value="Genomic_DNA"/>
</dbReference>
<keyword evidence="1" id="KW-0677">Repeat</keyword>
<gene>
    <name evidence="4" type="primary">DNAJC7_1</name>
    <name evidence="4" type="ORF">SK128_021674</name>
</gene>
<dbReference type="Gene3D" id="1.25.40.10">
    <property type="entry name" value="Tetratricopeptide repeat domain"/>
    <property type="match status" value="1"/>
</dbReference>
<dbReference type="AlphaFoldDB" id="A0AAN9ACI2"/>
<dbReference type="PROSITE" id="PS50005">
    <property type="entry name" value="TPR"/>
    <property type="match status" value="2"/>
</dbReference>
<accession>A0AAN9ACI2</accession>
<dbReference type="Proteomes" id="UP001381693">
    <property type="component" value="Unassembled WGS sequence"/>
</dbReference>
<dbReference type="InterPro" id="IPR019734">
    <property type="entry name" value="TPR_rpt"/>
</dbReference>
<evidence type="ECO:0000256" key="2">
    <source>
        <dbReference type="ARBA" id="ARBA00022803"/>
    </source>
</evidence>
<evidence type="ECO:0000256" key="3">
    <source>
        <dbReference type="PROSITE-ProRule" id="PRU00339"/>
    </source>
</evidence>
<feature type="repeat" description="TPR" evidence="3">
    <location>
        <begin position="40"/>
        <end position="73"/>
    </location>
</feature>
<dbReference type="PANTHER" id="PTHR45188">
    <property type="entry name" value="DNAJ PROTEIN P58IPK HOMOLOG"/>
    <property type="match status" value="1"/>
</dbReference>
<sequence length="144" mass="16159">LCPDCAAYYSNRSACYMMLGKYHDALNDAREAVRLDTNFVKGYLRVAKCNIALGDANAALSVLRQASELEPNNRSIRDEMTNAQALLRCLDEVTKATGKGDYRTAIFHLDRALEQAVGCRNLKITKAEYLVFLQRFADAQEMVK</sequence>
<evidence type="ECO:0000313" key="5">
    <source>
        <dbReference type="Proteomes" id="UP001381693"/>
    </source>
</evidence>
<dbReference type="Pfam" id="PF13181">
    <property type="entry name" value="TPR_8"/>
    <property type="match status" value="1"/>
</dbReference>
<feature type="non-terminal residue" evidence="4">
    <location>
        <position position="1"/>
    </location>
</feature>
<evidence type="ECO:0000313" key="4">
    <source>
        <dbReference type="EMBL" id="KAK7080725.1"/>
    </source>
</evidence>
<dbReference type="PANTHER" id="PTHR45188:SF2">
    <property type="entry name" value="DNAJ HOMOLOG SUBFAMILY C MEMBER 7"/>
    <property type="match status" value="1"/>
</dbReference>
<comment type="caution">
    <text evidence="4">The sequence shown here is derived from an EMBL/GenBank/DDBJ whole genome shotgun (WGS) entry which is preliminary data.</text>
</comment>
<dbReference type="Pfam" id="PF07719">
    <property type="entry name" value="TPR_2"/>
    <property type="match status" value="1"/>
</dbReference>
<proteinExistence type="predicted"/>
<name>A0AAN9ACI2_HALRR</name>
<dbReference type="InterPro" id="IPR011990">
    <property type="entry name" value="TPR-like_helical_dom_sf"/>
</dbReference>
<dbReference type="InterPro" id="IPR013105">
    <property type="entry name" value="TPR_2"/>
</dbReference>
<keyword evidence="5" id="KW-1185">Reference proteome</keyword>
<reference evidence="4 5" key="1">
    <citation type="submission" date="2023-11" db="EMBL/GenBank/DDBJ databases">
        <title>Halocaridina rubra genome assembly.</title>
        <authorList>
            <person name="Smith C."/>
        </authorList>
    </citation>
    <scope>NUCLEOTIDE SEQUENCE [LARGE SCALE GENOMIC DNA]</scope>
    <source>
        <strain evidence="4">EP-1</strain>
        <tissue evidence="4">Whole</tissue>
    </source>
</reference>
<evidence type="ECO:0000256" key="1">
    <source>
        <dbReference type="ARBA" id="ARBA00022737"/>
    </source>
</evidence>
<keyword evidence="2 3" id="KW-0802">TPR repeat</keyword>
<feature type="repeat" description="TPR" evidence="3">
    <location>
        <begin position="6"/>
        <end position="39"/>
    </location>
</feature>